<protein>
    <recommendedName>
        <fullName evidence="3">DDE Tnp4 domain-containing protein</fullName>
    </recommendedName>
</protein>
<evidence type="ECO:0000256" key="2">
    <source>
        <dbReference type="ARBA" id="ARBA00022723"/>
    </source>
</evidence>
<keyword evidence="2" id="KW-0479">Metal-binding</keyword>
<gene>
    <name evidence="4" type="primary">106092775</name>
</gene>
<evidence type="ECO:0000313" key="5">
    <source>
        <dbReference type="Proteomes" id="UP000095300"/>
    </source>
</evidence>
<evidence type="ECO:0000259" key="3">
    <source>
        <dbReference type="Pfam" id="PF13359"/>
    </source>
</evidence>
<sequence length="464" mass="53854">MTEEGIENKMAQKICEVQQQISKWEKLSSHCEETFRIKLQSSLTLLKIHVKHYQRIMITRGRRGLQRRRKRHLVLRNMLMQMVEDLQIQFMEIIPLCTEPSVLVKIFKEKTDEKFREWEEKVSRNNTSTEKSCGLFEDIAKYSEEQWNEAFHMTKNTYNMICPPIKAAFEGEDTSAEALVAMCINTMASGINFRSLGLMINKPPTYVRSILYKFLDVLVTNFERQYMTLPLTQDEVTKVCKGFSRASHLPPCCLGVLCVFELPTFTYVKEGCKSYGMDRVIVQTLIDDRLQFRRVKISHHLPDMLLSTPNEISDIEATHFGGTELPIFIAAPTTYPLCSWLMQKFENPQQECEHNFNRALSHLNIFRELALQRLFGRWQILSSSEFIEPESKALLVKACCILHNILETCGEAYSEDWNGNIDISKYHCQYEVSKSDNCKEMEEDASEKRNRIANCMVAGDKDNV</sequence>
<comment type="cofactor">
    <cofactor evidence="1">
        <name>a divalent metal cation</name>
        <dbReference type="ChEBI" id="CHEBI:60240"/>
    </cofactor>
</comment>
<dbReference type="Pfam" id="PF13359">
    <property type="entry name" value="DDE_Tnp_4"/>
    <property type="match status" value="1"/>
</dbReference>
<dbReference type="InterPro" id="IPR027806">
    <property type="entry name" value="HARBI1_dom"/>
</dbReference>
<evidence type="ECO:0000256" key="1">
    <source>
        <dbReference type="ARBA" id="ARBA00001968"/>
    </source>
</evidence>
<dbReference type="Proteomes" id="UP000095300">
    <property type="component" value="Unassembled WGS sequence"/>
</dbReference>
<dbReference type="OrthoDB" id="2668416at2759"/>
<dbReference type="KEGG" id="scac:106092775"/>
<dbReference type="VEuPathDB" id="VectorBase:SCAU000234"/>
<organism evidence="4 5">
    <name type="scientific">Stomoxys calcitrans</name>
    <name type="common">Stable fly</name>
    <name type="synonym">Conops calcitrans</name>
    <dbReference type="NCBI Taxonomy" id="35570"/>
    <lineage>
        <taxon>Eukaryota</taxon>
        <taxon>Metazoa</taxon>
        <taxon>Ecdysozoa</taxon>
        <taxon>Arthropoda</taxon>
        <taxon>Hexapoda</taxon>
        <taxon>Insecta</taxon>
        <taxon>Pterygota</taxon>
        <taxon>Neoptera</taxon>
        <taxon>Endopterygota</taxon>
        <taxon>Diptera</taxon>
        <taxon>Brachycera</taxon>
        <taxon>Muscomorpha</taxon>
        <taxon>Muscoidea</taxon>
        <taxon>Muscidae</taxon>
        <taxon>Stomoxys</taxon>
    </lineage>
</organism>
<dbReference type="EnsemblMetazoa" id="SCAU000234-RA">
    <property type="protein sequence ID" value="SCAU000234-PA"/>
    <property type="gene ID" value="SCAU000234"/>
</dbReference>
<dbReference type="AlphaFoldDB" id="A0A1I8NM71"/>
<reference evidence="4" key="1">
    <citation type="submission" date="2020-05" db="UniProtKB">
        <authorList>
            <consortium name="EnsemblMetazoa"/>
        </authorList>
    </citation>
    <scope>IDENTIFICATION</scope>
    <source>
        <strain evidence="4">USDA</strain>
    </source>
</reference>
<keyword evidence="5" id="KW-1185">Reference proteome</keyword>
<feature type="domain" description="DDE Tnp4" evidence="3">
    <location>
        <begin position="329"/>
        <end position="404"/>
    </location>
</feature>
<dbReference type="GO" id="GO:0046872">
    <property type="term" value="F:metal ion binding"/>
    <property type="evidence" value="ECO:0007669"/>
    <property type="project" value="UniProtKB-KW"/>
</dbReference>
<dbReference type="STRING" id="35570.A0A1I8NM71"/>
<proteinExistence type="predicted"/>
<name>A0A1I8NM71_STOCA</name>
<accession>A0A1I8NM71</accession>
<evidence type="ECO:0000313" key="4">
    <source>
        <dbReference type="EnsemblMetazoa" id="SCAU000234-PA"/>
    </source>
</evidence>